<keyword evidence="4" id="KW-1185">Reference proteome</keyword>
<dbReference type="Pfam" id="PF00531">
    <property type="entry name" value="Death"/>
    <property type="match status" value="1"/>
</dbReference>
<dbReference type="InterPro" id="IPR000488">
    <property type="entry name" value="Death_dom"/>
</dbReference>
<dbReference type="SUPFAM" id="SSF47986">
    <property type="entry name" value="DEATH domain"/>
    <property type="match status" value="1"/>
</dbReference>
<dbReference type="AlphaFoldDB" id="A0A8S3UYG4"/>
<feature type="domain" description="Death" evidence="2">
    <location>
        <begin position="923"/>
        <end position="991"/>
    </location>
</feature>
<evidence type="ECO:0000313" key="3">
    <source>
        <dbReference type="EMBL" id="CAG2247424.1"/>
    </source>
</evidence>
<dbReference type="OrthoDB" id="6065871at2759"/>
<evidence type="ECO:0000313" key="4">
    <source>
        <dbReference type="Proteomes" id="UP000683360"/>
    </source>
</evidence>
<dbReference type="CDD" id="cd01670">
    <property type="entry name" value="Death"/>
    <property type="match status" value="1"/>
</dbReference>
<dbReference type="Gene3D" id="1.10.533.10">
    <property type="entry name" value="Death Domain, Fas"/>
    <property type="match status" value="1"/>
</dbReference>
<gene>
    <name evidence="3" type="ORF">MEDL_59309</name>
</gene>
<reference evidence="3" key="1">
    <citation type="submission" date="2021-03" db="EMBL/GenBank/DDBJ databases">
        <authorList>
            <person name="Bekaert M."/>
        </authorList>
    </citation>
    <scope>NUCLEOTIDE SEQUENCE</scope>
</reference>
<feature type="compositionally biased region" description="Basic and acidic residues" evidence="1">
    <location>
        <begin position="357"/>
        <end position="407"/>
    </location>
</feature>
<evidence type="ECO:0000256" key="1">
    <source>
        <dbReference type="SAM" id="MobiDB-lite"/>
    </source>
</evidence>
<feature type="region of interest" description="Disordered" evidence="1">
    <location>
        <begin position="357"/>
        <end position="414"/>
    </location>
</feature>
<name>A0A8S3UYG4_MYTED</name>
<organism evidence="3 4">
    <name type="scientific">Mytilus edulis</name>
    <name type="common">Blue mussel</name>
    <dbReference type="NCBI Taxonomy" id="6550"/>
    <lineage>
        <taxon>Eukaryota</taxon>
        <taxon>Metazoa</taxon>
        <taxon>Spiralia</taxon>
        <taxon>Lophotrochozoa</taxon>
        <taxon>Mollusca</taxon>
        <taxon>Bivalvia</taxon>
        <taxon>Autobranchia</taxon>
        <taxon>Pteriomorphia</taxon>
        <taxon>Mytilida</taxon>
        <taxon>Mytiloidea</taxon>
        <taxon>Mytilidae</taxon>
        <taxon>Mytilinae</taxon>
        <taxon>Mytilus</taxon>
    </lineage>
</organism>
<accession>A0A8S3UYG4</accession>
<comment type="caution">
    <text evidence="3">The sequence shown here is derived from an EMBL/GenBank/DDBJ whole genome shotgun (WGS) entry which is preliminary data.</text>
</comment>
<dbReference type="PROSITE" id="PS50017">
    <property type="entry name" value="DEATH_DOMAIN"/>
    <property type="match status" value="1"/>
</dbReference>
<dbReference type="Proteomes" id="UP000683360">
    <property type="component" value="Unassembled WGS sequence"/>
</dbReference>
<sequence length="1004" mass="114375">MKLCLTHIKYKQSNESSIPPPQSTGLLHDDSTDKANILIAQDQQAFDNDGIFIRGLSFSLTFSSIWRKFLVTRRKQTRTRQAKGQMDENDVLIHMSEDIKKCWMNVSDISNIQDKWRRVEDSTITTAIRICMKLKGKQCYLTKLEQDDAFKFGLVYDEFSRLLYTIRLAYGEVESEIFSDEELSQRFYEKDIPALLELWGSCSLISADLMVALLIDNWNSTDDHDDLAKSLTVCSTSCVKQVVLSCDLVQHPIPDNIKDSTKSTVFTVIEHLTSACDSLVKIVKCASCMEEDHSAEDAILNMITWSLYGLNYISVNVLKPILVGNSEDVEDDLKKYSKSLESLFPLLRQLLKQHKLEPSDDIDSKQEDDSQNKEENDNKNKQTSKSKDKNKAKEDQSVEKTDEEKVEPSQPSIEDLLKTLEKEYEIFTKEFLGSGKVSICQEDPNGSDVSLFYRPEQYREIADCTVGSCDMKDRNDWIKDLPLTEDQTLVSDIYIVRNGPLKTSSDVEIDFIVLPVANSAERQIQVKVNNGGSWNDMENVQQEVSEAKTHLSFKVSSMDAFIAYIDNPSELHEILPQGSTYTNADNEEIQVKFLPDIVDSPVKAHIKVVQHDSKEVTSYREKCLDSIMGIICLSDAVEIRTDEEVEVKKNMVVTVRMEDNPNTEKDSQLVVIRYNDTQVQVLDKSQCRITKDGTNFKVECKGLWSIAVARVKKIFLNMRDSLKKEFLVMSGKVQMCNLMTYIDDSSRDMSKGGAMFWLDFVEKNMLKEDIEMKLQMGFIEVKNSRSKDLAVKQNQTFDLAIEGQIKLTLSNGNGQNFKMTYLKGADNHVTIPIEVKRDQEKEPFATFKLSEDGSDTPIHVVAIPVRDLSELSSDDIASRPMIKLNENNNARDELKLKEEAAKCVLAHNSLMELSRELSERDVRKLSHQLGVSEDLIDKFKDQMDGDIVRTNFQTLCEWRGKTGRATMVDFLISSLRTCGRSDCANIIGQVRSRQRGLTREDFHR</sequence>
<evidence type="ECO:0000259" key="2">
    <source>
        <dbReference type="PROSITE" id="PS50017"/>
    </source>
</evidence>
<dbReference type="GO" id="GO:0007165">
    <property type="term" value="P:signal transduction"/>
    <property type="evidence" value="ECO:0007669"/>
    <property type="project" value="InterPro"/>
</dbReference>
<protein>
    <recommendedName>
        <fullName evidence="2">Death domain-containing protein</fullName>
    </recommendedName>
</protein>
<dbReference type="EMBL" id="CAJPWZ010002902">
    <property type="protein sequence ID" value="CAG2247424.1"/>
    <property type="molecule type" value="Genomic_DNA"/>
</dbReference>
<proteinExistence type="predicted"/>
<dbReference type="InterPro" id="IPR011029">
    <property type="entry name" value="DEATH-like_dom_sf"/>
</dbReference>